<evidence type="ECO:0000313" key="3">
    <source>
        <dbReference type="EMBL" id="MFD0861235.1"/>
    </source>
</evidence>
<evidence type="ECO:0000256" key="1">
    <source>
        <dbReference type="SAM" id="SignalP"/>
    </source>
</evidence>
<organism evidence="3 4">
    <name type="scientific">Sungkyunkwania multivorans</name>
    <dbReference type="NCBI Taxonomy" id="1173618"/>
    <lineage>
        <taxon>Bacteria</taxon>
        <taxon>Pseudomonadati</taxon>
        <taxon>Bacteroidota</taxon>
        <taxon>Flavobacteriia</taxon>
        <taxon>Flavobacteriales</taxon>
        <taxon>Flavobacteriaceae</taxon>
        <taxon>Sungkyunkwania</taxon>
    </lineage>
</organism>
<gene>
    <name evidence="3" type="ORF">ACFQ1M_03380</name>
</gene>
<keyword evidence="1" id="KW-0732">Signal</keyword>
<accession>A0ABW3CUP9</accession>
<protein>
    <submittedName>
        <fullName evidence="3">Outer membrane beta-barrel protein</fullName>
    </submittedName>
</protein>
<dbReference type="Pfam" id="PF13568">
    <property type="entry name" value="OMP_b-brl_2"/>
    <property type="match status" value="1"/>
</dbReference>
<keyword evidence="4" id="KW-1185">Reference proteome</keyword>
<sequence>MKNYILLASMFASTMLFAQIDFGVKAGLNYSQNGKLRISQIGDAAQNIVEGSDGKVGFHLGGFARIGLASFYLRPELVYTKTKSSYESQLGKTDYDLSKIDVPILLGYKLIGPLSVFAGPSFQYILDNDLDDVTLGDVKNDVSVGLNVGAAVQIGNIGLDARYERGFSNNEASLIGDTLGTIDSRPSQIIFSLSLNL</sequence>
<name>A0ABW3CUP9_9FLAO</name>
<feature type="signal peptide" evidence="1">
    <location>
        <begin position="1"/>
        <end position="18"/>
    </location>
</feature>
<evidence type="ECO:0000259" key="2">
    <source>
        <dbReference type="Pfam" id="PF13568"/>
    </source>
</evidence>
<dbReference type="EMBL" id="JBHTJH010000004">
    <property type="protein sequence ID" value="MFD0861235.1"/>
    <property type="molecule type" value="Genomic_DNA"/>
</dbReference>
<evidence type="ECO:0000313" key="4">
    <source>
        <dbReference type="Proteomes" id="UP001596978"/>
    </source>
</evidence>
<comment type="caution">
    <text evidence="3">The sequence shown here is derived from an EMBL/GenBank/DDBJ whole genome shotgun (WGS) entry which is preliminary data.</text>
</comment>
<dbReference type="InterPro" id="IPR025665">
    <property type="entry name" value="Beta-barrel_OMP_2"/>
</dbReference>
<proteinExistence type="predicted"/>
<feature type="chain" id="PRO_5045850831" evidence="1">
    <location>
        <begin position="19"/>
        <end position="197"/>
    </location>
</feature>
<dbReference type="Proteomes" id="UP001596978">
    <property type="component" value="Unassembled WGS sequence"/>
</dbReference>
<feature type="domain" description="Outer membrane protein beta-barrel" evidence="2">
    <location>
        <begin position="17"/>
        <end position="169"/>
    </location>
</feature>
<dbReference type="RefSeq" id="WP_386403867.1">
    <property type="nucleotide sequence ID" value="NZ_JBHTJH010000004.1"/>
</dbReference>
<reference evidence="4" key="1">
    <citation type="journal article" date="2019" name="Int. J. Syst. Evol. Microbiol.">
        <title>The Global Catalogue of Microorganisms (GCM) 10K type strain sequencing project: providing services to taxonomists for standard genome sequencing and annotation.</title>
        <authorList>
            <consortium name="The Broad Institute Genomics Platform"/>
            <consortium name="The Broad Institute Genome Sequencing Center for Infectious Disease"/>
            <person name="Wu L."/>
            <person name="Ma J."/>
        </authorList>
    </citation>
    <scope>NUCLEOTIDE SEQUENCE [LARGE SCALE GENOMIC DNA]</scope>
    <source>
        <strain evidence="4">CCUG 62952</strain>
    </source>
</reference>